<dbReference type="SUPFAM" id="SSF53756">
    <property type="entry name" value="UDP-Glycosyltransferase/glycogen phosphorylase"/>
    <property type="match status" value="1"/>
</dbReference>
<sequence length="417" mass="45654">MGLNSNYQKFPEKIIMSSSSKRILFISNGHGEDNHSSYIIETLLEIYPNVDIAAMSIVGEGNAYRRLGVPIIGPTQNIPSGGFSYTNRLHFLKDLQSGLLGLTWRQLQKVWEYSATCDLIMATGDSISQGFAYSTGRPYVSFISCLSALYEGKLNIGPLLGTFLRSSRCLTVFTRDPYTAQDLQNQHINKAQFGGIPSLDKLKPTGKDLSLKTNNPMIALLPGSRLPEAIRNFTLQLDLVLEICKLIPFPKVEFRAALVPKLMHKLGEIADSKGWECNGNKLIYKDDAVSIEILCYSDAFNDILHECTLMLGMAGLAVDQGIAIGKPVIQIPGEGPQFTYSFAEAQTRLIGSCAQTIGTGPASLETLKEAAKCVVDTINNKKYLLDCIEQGQNRFGPPGASIRIANSLLKHLGVNNN</sequence>
<proteinExistence type="predicted"/>
<dbReference type="Proteomes" id="UP000001405">
    <property type="component" value="Chromosome"/>
</dbReference>
<protein>
    <recommendedName>
        <fullName evidence="3">Lipid-A-disaccharide synthase</fullName>
    </recommendedName>
</protein>
<dbReference type="AlphaFoldDB" id="D3EPN0"/>
<dbReference type="InterPro" id="IPR019994">
    <property type="entry name" value="Lipid-A-disac_synthase-rel_put"/>
</dbReference>
<evidence type="ECO:0000313" key="1">
    <source>
        <dbReference type="EMBL" id="ADB95430.1"/>
    </source>
</evidence>
<evidence type="ECO:0008006" key="3">
    <source>
        <dbReference type="Google" id="ProtNLM"/>
    </source>
</evidence>
<dbReference type="NCBIfam" id="TIGR03492">
    <property type="entry name" value="lipid-A-disaccharide synthase-related protein"/>
    <property type="match status" value="1"/>
</dbReference>
<reference evidence="1 2" key="1">
    <citation type="journal article" date="2010" name="Nature">
        <title>Metabolic streamlining in an open-ocean nitrogen-fixing cyanobacterium.</title>
        <authorList>
            <person name="Tripp H.J."/>
            <person name="Bench S.R."/>
            <person name="Turk K.A."/>
            <person name="Foster R.A."/>
            <person name="Desany B.A."/>
            <person name="Niazi F."/>
            <person name="Affourtit J.P."/>
            <person name="Zehr J.P."/>
        </authorList>
    </citation>
    <scope>NUCLEOTIDE SEQUENCE [LARGE SCALE GENOMIC DNA]</scope>
    <source>
        <strain evidence="2">ALOHA</strain>
    </source>
</reference>
<dbReference type="PANTHER" id="PTHR39517">
    <property type="entry name" value="SLL0192 PROTEIN"/>
    <property type="match status" value="1"/>
</dbReference>
<name>D3EPN0_ATETH</name>
<organism evidence="2">
    <name type="scientific">Atelocyanobacterium thalassa (isolate ALOHA)</name>
    <dbReference type="NCBI Taxonomy" id="1453429"/>
    <lineage>
        <taxon>Bacteria</taxon>
        <taxon>Bacillati</taxon>
        <taxon>Cyanobacteriota</taxon>
        <taxon>Cyanophyceae</taxon>
        <taxon>Oscillatoriophycideae</taxon>
        <taxon>Chroococcales</taxon>
        <taxon>Aphanothecaceae</taxon>
        <taxon>Candidatus Atelocyanobacterium</taxon>
        <taxon>Candidatus Atelocyanobacterium thalassae</taxon>
    </lineage>
</organism>
<dbReference type="PANTHER" id="PTHR39517:SF1">
    <property type="entry name" value="LIPID-A-DISACCHARIDE SYNTHASE"/>
    <property type="match status" value="1"/>
</dbReference>
<evidence type="ECO:0000313" key="2">
    <source>
        <dbReference type="Proteomes" id="UP000001405"/>
    </source>
</evidence>
<dbReference type="STRING" id="1453429.UCYN_07340"/>
<dbReference type="HOGENOM" id="CLU_035659_0_0_3"/>
<keyword evidence="2" id="KW-1185">Reference proteome</keyword>
<dbReference type="EMBL" id="CP001842">
    <property type="protein sequence ID" value="ADB95430.1"/>
    <property type="molecule type" value="Genomic_DNA"/>
</dbReference>
<dbReference type="KEGG" id="cyu:UCYN_07340"/>
<gene>
    <name evidence="1" type="ordered locus">UCYN_07340</name>
</gene>
<accession>D3EPN0</accession>
<dbReference type="PATRIC" id="fig|713887.8.peg.688"/>